<feature type="transmembrane region" description="Helical" evidence="7">
    <location>
        <begin position="251"/>
        <end position="270"/>
    </location>
</feature>
<feature type="transmembrane region" description="Helical" evidence="7">
    <location>
        <begin position="213"/>
        <end position="231"/>
    </location>
</feature>
<comment type="similarity">
    <text evidence="5">Belongs to the SAT4 family.</text>
</comment>
<dbReference type="PANTHER" id="PTHR33048:SF96">
    <property type="entry name" value="INTEGRAL MEMBRANE PROTEIN"/>
    <property type="match status" value="1"/>
</dbReference>
<keyword evidence="2 7" id="KW-0812">Transmembrane</keyword>
<proteinExistence type="inferred from homology"/>
<evidence type="ECO:0000313" key="10">
    <source>
        <dbReference type="Proteomes" id="UP000253153"/>
    </source>
</evidence>
<evidence type="ECO:0000313" key="9">
    <source>
        <dbReference type="EMBL" id="RBR11517.1"/>
    </source>
</evidence>
<keyword evidence="10" id="KW-1185">Reference proteome</keyword>
<dbReference type="Pfam" id="PF20684">
    <property type="entry name" value="Fung_rhodopsin"/>
    <property type="match status" value="1"/>
</dbReference>
<gene>
    <name evidence="9" type="ORF">FIESC28_08979</name>
</gene>
<dbReference type="PANTHER" id="PTHR33048">
    <property type="entry name" value="PTH11-LIKE INTEGRAL MEMBRANE PROTEIN (AFU_ORTHOLOGUE AFUA_5G11245)"/>
    <property type="match status" value="1"/>
</dbReference>
<dbReference type="InterPro" id="IPR049326">
    <property type="entry name" value="Rhodopsin_dom_fungi"/>
</dbReference>
<dbReference type="RefSeq" id="XP_031012821.1">
    <property type="nucleotide sequence ID" value="XM_031163116.1"/>
</dbReference>
<evidence type="ECO:0000256" key="4">
    <source>
        <dbReference type="ARBA" id="ARBA00023136"/>
    </source>
</evidence>
<evidence type="ECO:0000259" key="8">
    <source>
        <dbReference type="Pfam" id="PF20684"/>
    </source>
</evidence>
<feature type="transmembrane region" description="Helical" evidence="7">
    <location>
        <begin position="179"/>
        <end position="201"/>
    </location>
</feature>
<feature type="transmembrane region" description="Helical" evidence="7">
    <location>
        <begin position="50"/>
        <end position="71"/>
    </location>
</feature>
<feature type="compositionally biased region" description="Basic and acidic residues" evidence="6">
    <location>
        <begin position="390"/>
        <end position="406"/>
    </location>
</feature>
<keyword evidence="4 7" id="KW-0472">Membrane</keyword>
<evidence type="ECO:0000256" key="2">
    <source>
        <dbReference type="ARBA" id="ARBA00022692"/>
    </source>
</evidence>
<evidence type="ECO:0000256" key="6">
    <source>
        <dbReference type="SAM" id="MobiDB-lite"/>
    </source>
</evidence>
<dbReference type="AlphaFoldDB" id="A0A366R2Z1"/>
<dbReference type="GeneID" id="41998412"/>
<dbReference type="GO" id="GO:0016020">
    <property type="term" value="C:membrane"/>
    <property type="evidence" value="ECO:0007669"/>
    <property type="project" value="UniProtKB-SubCell"/>
</dbReference>
<feature type="compositionally biased region" description="Polar residues" evidence="6">
    <location>
        <begin position="368"/>
        <end position="389"/>
    </location>
</feature>
<feature type="compositionally biased region" description="Basic residues" evidence="6">
    <location>
        <begin position="407"/>
        <end position="416"/>
    </location>
</feature>
<dbReference type="OrthoDB" id="4682787at2759"/>
<evidence type="ECO:0000256" key="3">
    <source>
        <dbReference type="ARBA" id="ARBA00022989"/>
    </source>
</evidence>
<feature type="compositionally biased region" description="Low complexity" evidence="6">
    <location>
        <begin position="305"/>
        <end position="316"/>
    </location>
</feature>
<feature type="transmembrane region" description="Helical" evidence="7">
    <location>
        <begin position="91"/>
        <end position="118"/>
    </location>
</feature>
<dbReference type="InterPro" id="IPR052337">
    <property type="entry name" value="SAT4-like"/>
</dbReference>
<dbReference type="EMBL" id="QKXC01000214">
    <property type="protein sequence ID" value="RBR11517.1"/>
    <property type="molecule type" value="Genomic_DNA"/>
</dbReference>
<organism evidence="9 10">
    <name type="scientific">Fusarium coffeatum</name>
    <dbReference type="NCBI Taxonomy" id="231269"/>
    <lineage>
        <taxon>Eukaryota</taxon>
        <taxon>Fungi</taxon>
        <taxon>Dikarya</taxon>
        <taxon>Ascomycota</taxon>
        <taxon>Pezizomycotina</taxon>
        <taxon>Sordariomycetes</taxon>
        <taxon>Hypocreomycetidae</taxon>
        <taxon>Hypocreales</taxon>
        <taxon>Nectriaceae</taxon>
        <taxon>Fusarium</taxon>
        <taxon>Fusarium incarnatum-equiseti species complex</taxon>
    </lineage>
</organism>
<comment type="subcellular location">
    <subcellularLocation>
        <location evidence="1">Membrane</location>
        <topology evidence="1">Multi-pass membrane protein</topology>
    </subcellularLocation>
</comment>
<name>A0A366R2Z1_9HYPO</name>
<feature type="transmembrane region" description="Helical" evidence="7">
    <location>
        <begin position="15"/>
        <end position="38"/>
    </location>
</feature>
<comment type="caution">
    <text evidence="9">The sequence shown here is derived from an EMBL/GenBank/DDBJ whole genome shotgun (WGS) entry which is preliminary data.</text>
</comment>
<evidence type="ECO:0000256" key="1">
    <source>
        <dbReference type="ARBA" id="ARBA00004141"/>
    </source>
</evidence>
<feature type="region of interest" description="Disordered" evidence="6">
    <location>
        <begin position="293"/>
        <end position="416"/>
    </location>
</feature>
<evidence type="ECO:0000256" key="5">
    <source>
        <dbReference type="ARBA" id="ARBA00038359"/>
    </source>
</evidence>
<sequence>MATNEHIDLDEENGIALVATAITLLVLSWISVGLRVYTRAWLMSGQQLDDWLMLIAQVIFTVSCAFILEGVKQGIGKHNDAVESDEIKVQALMWQALATATYILDMMFIKLSIGVFLLRLSVQRVYNWIIWISLSIITIWSLVLWFWNLFQCNPVEMQWDFRIKDGTCVSADQIVSAAYAISVMTVLSDWLYALLPIPMLWSVKMTKQAKATVIVILGLGIFASVATLVRLRFLADLTDTEDILFAGTDAMVWTLIEPGVAIIASSLATIRPLLRAMKIRGFESTDHTYGTGHSAAVKSHTNHHGPGVMVMPGFGPEDVSLNNIPHQNHSRPYPDDDVHILYPRRPADGPRSPGQVSLGKSEILVIQGNGSPPQTPPETQMYRSPSTSDDQIHDLEAQSQDLDRYNNRQRRRKRGL</sequence>
<evidence type="ECO:0000256" key="7">
    <source>
        <dbReference type="SAM" id="Phobius"/>
    </source>
</evidence>
<feature type="domain" description="Rhodopsin" evidence="8">
    <location>
        <begin position="34"/>
        <end position="275"/>
    </location>
</feature>
<accession>A0A366R2Z1</accession>
<reference evidence="9 10" key="1">
    <citation type="submission" date="2018-06" db="EMBL/GenBank/DDBJ databases">
        <title>Fusarium incarnatum-equiseti species complex species 28.</title>
        <authorList>
            <person name="Gardiner D.M."/>
        </authorList>
    </citation>
    <scope>NUCLEOTIDE SEQUENCE [LARGE SCALE GENOMIC DNA]</scope>
    <source>
        <strain evidence="9 10">FIESC_28</strain>
    </source>
</reference>
<feature type="transmembrane region" description="Helical" evidence="7">
    <location>
        <begin position="125"/>
        <end position="147"/>
    </location>
</feature>
<dbReference type="Proteomes" id="UP000253153">
    <property type="component" value="Unassembled WGS sequence"/>
</dbReference>
<protein>
    <recommendedName>
        <fullName evidence="8">Rhodopsin domain-containing protein</fullName>
    </recommendedName>
</protein>
<keyword evidence="3 7" id="KW-1133">Transmembrane helix</keyword>